<proteinExistence type="predicted"/>
<accession>A0A8R1XXM3</accession>
<dbReference type="EMBL" id="CMVM020000020">
    <property type="status" value="NOT_ANNOTATED_CDS"/>
    <property type="molecule type" value="Genomic_DNA"/>
</dbReference>
<dbReference type="EnsemblMetazoa" id="OVOC590.1">
    <property type="protein sequence ID" value="OVOC590.1"/>
    <property type="gene ID" value="WBGene00237399"/>
</dbReference>
<dbReference type="AlphaFoldDB" id="A0A8R1XXM3"/>
<reference evidence="2" key="1">
    <citation type="submission" date="2013-10" db="EMBL/GenBank/DDBJ databases">
        <title>Genome sequencing of Onchocerca volvulus.</title>
        <authorList>
            <person name="Cotton J."/>
            <person name="Tsai J."/>
            <person name="Stanley E."/>
            <person name="Tracey A."/>
            <person name="Holroyd N."/>
            <person name="Lustigman S."/>
            <person name="Berriman M."/>
        </authorList>
    </citation>
    <scope>NUCLEOTIDE SEQUENCE</scope>
</reference>
<protein>
    <submittedName>
        <fullName evidence="1">Uncharacterized protein</fullName>
    </submittedName>
</protein>
<dbReference type="Proteomes" id="UP000024404">
    <property type="component" value="Unassembled WGS sequence"/>
</dbReference>
<evidence type="ECO:0000313" key="2">
    <source>
        <dbReference type="Proteomes" id="UP000024404"/>
    </source>
</evidence>
<reference evidence="1" key="2">
    <citation type="submission" date="2022-06" db="UniProtKB">
        <authorList>
            <consortium name="EnsemblMetazoa"/>
        </authorList>
    </citation>
    <scope>IDENTIFICATION</scope>
</reference>
<sequence length="75" mass="8882">MEFFEKSIAALPYDIEQHLINALSTSVICVHWEFSKTFIMNDTMLICGHQLCDDFCNLFELLMHRNRLINMDIAW</sequence>
<name>A0A8R1XXM3_ONCVO</name>
<evidence type="ECO:0000313" key="1">
    <source>
        <dbReference type="EnsemblMetazoa" id="OVOC590.1"/>
    </source>
</evidence>
<keyword evidence="2" id="KW-1185">Reference proteome</keyword>
<organism evidence="1 2">
    <name type="scientific">Onchocerca volvulus</name>
    <dbReference type="NCBI Taxonomy" id="6282"/>
    <lineage>
        <taxon>Eukaryota</taxon>
        <taxon>Metazoa</taxon>
        <taxon>Ecdysozoa</taxon>
        <taxon>Nematoda</taxon>
        <taxon>Chromadorea</taxon>
        <taxon>Rhabditida</taxon>
        <taxon>Spirurina</taxon>
        <taxon>Spiruromorpha</taxon>
        <taxon>Filarioidea</taxon>
        <taxon>Onchocercidae</taxon>
        <taxon>Onchocerca</taxon>
    </lineage>
</organism>